<reference evidence="1 2" key="1">
    <citation type="submission" date="2020-11" db="EMBL/GenBank/DDBJ databases">
        <title>Treponema Peruensis nv. sp., first commensal Treponema isolated from human feces.</title>
        <authorList>
            <person name="Belkhou C."/>
            <person name="Raes J."/>
        </authorList>
    </citation>
    <scope>NUCLEOTIDE SEQUENCE [LARGE SCALE GENOMIC DNA]</scope>
    <source>
        <strain evidence="1 2">RCC2812</strain>
    </source>
</reference>
<dbReference type="AlphaFoldDB" id="A0A7T3V409"/>
<protein>
    <submittedName>
        <fullName evidence="1">Uncharacterized protein</fullName>
    </submittedName>
</protein>
<dbReference type="RefSeq" id="WP_177528292.1">
    <property type="nucleotide sequence ID" value="NZ_CBCSHE010000001.1"/>
</dbReference>
<organism evidence="1 2">
    <name type="scientific">Treponema peruense</name>
    <dbReference type="NCBI Taxonomy" id="2787628"/>
    <lineage>
        <taxon>Bacteria</taxon>
        <taxon>Pseudomonadati</taxon>
        <taxon>Spirochaetota</taxon>
        <taxon>Spirochaetia</taxon>
        <taxon>Spirochaetales</taxon>
        <taxon>Treponemataceae</taxon>
        <taxon>Treponema</taxon>
    </lineage>
</organism>
<dbReference type="EMBL" id="CP064936">
    <property type="protein sequence ID" value="QQA00087.1"/>
    <property type="molecule type" value="Genomic_DNA"/>
</dbReference>
<dbReference type="KEGG" id="tper:IWA51_07300"/>
<name>A0A7T3V409_9SPIR</name>
<evidence type="ECO:0000313" key="2">
    <source>
        <dbReference type="Proteomes" id="UP000595224"/>
    </source>
</evidence>
<gene>
    <name evidence="1" type="ORF">IWA51_07300</name>
</gene>
<accession>A0A7T3V409</accession>
<sequence length="112" mass="12579">MNNDLKKQIDNKNSSFGFIKTTDAPLQELSDQQKVALNRKANALFNEGKTDLAERIFITTGYSDGLTRVGGVYEKKSEFIKALRLYLLAHNKRKSEPIIKQIAGTVSAMLKM</sequence>
<evidence type="ECO:0000313" key="1">
    <source>
        <dbReference type="EMBL" id="QQA00087.1"/>
    </source>
</evidence>
<dbReference type="Proteomes" id="UP000595224">
    <property type="component" value="Chromosome"/>
</dbReference>
<proteinExistence type="predicted"/>
<keyword evidence="2" id="KW-1185">Reference proteome</keyword>